<evidence type="ECO:0000256" key="3">
    <source>
        <dbReference type="ARBA" id="ARBA00022692"/>
    </source>
</evidence>
<evidence type="ECO:0000313" key="15">
    <source>
        <dbReference type="Proteomes" id="UP000593571"/>
    </source>
</evidence>
<comment type="caution">
    <text evidence="14">The sequence shown here is derived from an EMBL/GenBank/DDBJ whole genome shotgun (WGS) entry which is preliminary data.</text>
</comment>
<dbReference type="AlphaFoldDB" id="A0A7J8D4V2"/>
<keyword evidence="6" id="KW-1133">Transmembrane helix</keyword>
<dbReference type="PANTHER" id="PTHR46004:SF2">
    <property type="entry name" value="CYCLIC AMP-RESPONSIVE ELEMENT-BINDING PROTEIN 3-LIKE PROTEIN 2"/>
    <property type="match status" value="1"/>
</dbReference>
<evidence type="ECO:0000256" key="11">
    <source>
        <dbReference type="ARBA" id="ARBA00023163"/>
    </source>
</evidence>
<keyword evidence="9" id="KW-0472">Membrane</keyword>
<reference evidence="14 15" key="1">
    <citation type="journal article" date="2020" name="Nature">
        <title>Six reference-quality genomes reveal evolution of bat adaptations.</title>
        <authorList>
            <person name="Jebb D."/>
            <person name="Huang Z."/>
            <person name="Pippel M."/>
            <person name="Hughes G.M."/>
            <person name="Lavrichenko K."/>
            <person name="Devanna P."/>
            <person name="Winkler S."/>
            <person name="Jermiin L.S."/>
            <person name="Skirmuntt E.C."/>
            <person name="Katzourakis A."/>
            <person name="Burkitt-Gray L."/>
            <person name="Ray D.A."/>
            <person name="Sullivan K.A.M."/>
            <person name="Roscito J.G."/>
            <person name="Kirilenko B.M."/>
            <person name="Davalos L.M."/>
            <person name="Corthals A.P."/>
            <person name="Power M.L."/>
            <person name="Jones G."/>
            <person name="Ransome R.D."/>
            <person name="Dechmann D.K.N."/>
            <person name="Locatelli A.G."/>
            <person name="Puechmaille S.J."/>
            <person name="Fedrigo O."/>
            <person name="Jarvis E.D."/>
            <person name="Hiller M."/>
            <person name="Vernes S.C."/>
            <person name="Myers E.W."/>
            <person name="Teeling E.C."/>
        </authorList>
    </citation>
    <scope>NUCLEOTIDE SEQUENCE [LARGE SCALE GENOMIC DNA]</scope>
    <source>
        <strain evidence="14">MRouAeg1</strain>
        <tissue evidence="14">Muscle</tissue>
    </source>
</reference>
<evidence type="ECO:0000256" key="10">
    <source>
        <dbReference type="ARBA" id="ARBA00023159"/>
    </source>
</evidence>
<dbReference type="GO" id="GO:0035497">
    <property type="term" value="F:cAMP response element binding"/>
    <property type="evidence" value="ECO:0007669"/>
    <property type="project" value="TreeGrafter"/>
</dbReference>
<keyword evidence="10" id="KW-0010">Activator</keyword>
<evidence type="ECO:0000256" key="12">
    <source>
        <dbReference type="ARBA" id="ARBA00023180"/>
    </source>
</evidence>
<keyword evidence="12" id="KW-0325">Glycoprotein</keyword>
<keyword evidence="15" id="KW-1185">Reference proteome</keyword>
<dbReference type="GO" id="GO:0000981">
    <property type="term" value="F:DNA-binding transcription factor activity, RNA polymerase II-specific"/>
    <property type="evidence" value="ECO:0007669"/>
    <property type="project" value="TreeGrafter"/>
</dbReference>
<dbReference type="Proteomes" id="UP000593571">
    <property type="component" value="Unassembled WGS sequence"/>
</dbReference>
<evidence type="ECO:0000256" key="4">
    <source>
        <dbReference type="ARBA" id="ARBA00022824"/>
    </source>
</evidence>
<evidence type="ECO:0000256" key="7">
    <source>
        <dbReference type="ARBA" id="ARBA00023015"/>
    </source>
</evidence>
<dbReference type="GO" id="GO:0005634">
    <property type="term" value="C:nucleus"/>
    <property type="evidence" value="ECO:0007669"/>
    <property type="project" value="UniProtKB-SubCell"/>
</dbReference>
<sequence length="233" mass="25861">MKGLRNLINSSTESCRLNPCCLCVWNLKLFPRSLSFTTLSLVSGELSFVLPRFLGCSRDSMVRSFAGAFETHFSELLDEFSQNVLGQLLNDPFLSEKSVSMEVEPSPTSPAPLIQAEHSYSLCEEPRVQSPFTHVTSSDSFNDGKLSRRDTWGLGIFDLELLEGGGSVRYLLSGPTLSTCLPTLRKAWCVGCGEMPCREARDTFPYLRPCSLGTCSSRMVIIAFFDLVDWTAQ</sequence>
<evidence type="ECO:0000256" key="13">
    <source>
        <dbReference type="ARBA" id="ARBA00023242"/>
    </source>
</evidence>
<evidence type="ECO:0000256" key="8">
    <source>
        <dbReference type="ARBA" id="ARBA00023125"/>
    </source>
</evidence>
<evidence type="ECO:0000313" key="14">
    <source>
        <dbReference type="EMBL" id="KAF6418143.1"/>
    </source>
</evidence>
<dbReference type="PANTHER" id="PTHR46004">
    <property type="entry name" value="CYCLIC AMP RESPONSE ELEMENT-BINDING PROTEIN A"/>
    <property type="match status" value="1"/>
</dbReference>
<evidence type="ECO:0000256" key="6">
    <source>
        <dbReference type="ARBA" id="ARBA00022989"/>
    </source>
</evidence>
<evidence type="ECO:0000256" key="2">
    <source>
        <dbReference type="ARBA" id="ARBA00004648"/>
    </source>
</evidence>
<evidence type="ECO:0000256" key="5">
    <source>
        <dbReference type="ARBA" id="ARBA00022968"/>
    </source>
</evidence>
<evidence type="ECO:0000256" key="9">
    <source>
        <dbReference type="ARBA" id="ARBA00023136"/>
    </source>
</evidence>
<dbReference type="GO" id="GO:0005789">
    <property type="term" value="C:endoplasmic reticulum membrane"/>
    <property type="evidence" value="ECO:0007669"/>
    <property type="project" value="UniProtKB-SubCell"/>
</dbReference>
<name>A0A7J8D4V2_ROUAE</name>
<accession>A0A7J8D4V2</accession>
<keyword evidence="8" id="KW-0238">DNA-binding</keyword>
<gene>
    <name evidence="14" type="ORF">HJG63_003326</name>
</gene>
<protein>
    <submittedName>
        <fullName evidence="14">cAMP responsive element binding protein 3 like 2</fullName>
    </submittedName>
</protein>
<keyword evidence="4" id="KW-0256">Endoplasmic reticulum</keyword>
<comment type="subcellular location">
    <subcellularLocation>
        <location evidence="2">Endoplasmic reticulum membrane</location>
        <topology evidence="2">Single-pass type II membrane protein</topology>
    </subcellularLocation>
    <subcellularLocation>
        <location evidence="1">Nucleus</location>
    </subcellularLocation>
</comment>
<keyword evidence="5" id="KW-0735">Signal-anchor</keyword>
<organism evidence="14 15">
    <name type="scientific">Rousettus aegyptiacus</name>
    <name type="common">Egyptian fruit bat</name>
    <name type="synonym">Pteropus aegyptiacus</name>
    <dbReference type="NCBI Taxonomy" id="9407"/>
    <lineage>
        <taxon>Eukaryota</taxon>
        <taxon>Metazoa</taxon>
        <taxon>Chordata</taxon>
        <taxon>Craniata</taxon>
        <taxon>Vertebrata</taxon>
        <taxon>Euteleostomi</taxon>
        <taxon>Mammalia</taxon>
        <taxon>Eutheria</taxon>
        <taxon>Laurasiatheria</taxon>
        <taxon>Chiroptera</taxon>
        <taxon>Yinpterochiroptera</taxon>
        <taxon>Pteropodoidea</taxon>
        <taxon>Pteropodidae</taxon>
        <taxon>Rousettinae</taxon>
        <taxon>Rousettus</taxon>
    </lineage>
</organism>
<proteinExistence type="predicted"/>
<keyword evidence="13" id="KW-0539">Nucleus</keyword>
<keyword evidence="7" id="KW-0805">Transcription regulation</keyword>
<keyword evidence="11" id="KW-0804">Transcription</keyword>
<evidence type="ECO:0000256" key="1">
    <source>
        <dbReference type="ARBA" id="ARBA00004123"/>
    </source>
</evidence>
<keyword evidence="3" id="KW-0812">Transmembrane</keyword>
<dbReference type="EMBL" id="JACASE010000013">
    <property type="protein sequence ID" value="KAF6418143.1"/>
    <property type="molecule type" value="Genomic_DNA"/>
</dbReference>